<reference evidence="9" key="1">
    <citation type="journal article" date="2014" name="Int. J. Syst. Evol. Microbiol.">
        <title>Complete genome sequence of Corynebacterium casei LMG S-19264T (=DSM 44701T), isolated from a smear-ripened cheese.</title>
        <authorList>
            <consortium name="US DOE Joint Genome Institute (JGI-PGF)"/>
            <person name="Walter F."/>
            <person name="Albersmeier A."/>
            <person name="Kalinowski J."/>
            <person name="Ruckert C."/>
        </authorList>
    </citation>
    <scope>NUCLEOTIDE SEQUENCE</scope>
    <source>
        <strain evidence="9">CGMCC 1.15179</strain>
    </source>
</reference>
<keyword evidence="10" id="KW-1185">Reference proteome</keyword>
<protein>
    <submittedName>
        <fullName evidence="9">Secretion system protein</fullName>
    </submittedName>
</protein>
<organism evidence="9 10">
    <name type="scientific">Marinithermofilum abyssi</name>
    <dbReference type="NCBI Taxonomy" id="1571185"/>
    <lineage>
        <taxon>Bacteria</taxon>
        <taxon>Bacillati</taxon>
        <taxon>Bacillota</taxon>
        <taxon>Bacilli</taxon>
        <taxon>Bacillales</taxon>
        <taxon>Thermoactinomycetaceae</taxon>
        <taxon>Marinithermofilum</taxon>
    </lineage>
</organism>
<feature type="transmembrane region" description="Helical" evidence="7">
    <location>
        <begin position="157"/>
        <end position="182"/>
    </location>
</feature>
<evidence type="ECO:0000256" key="2">
    <source>
        <dbReference type="ARBA" id="ARBA00005745"/>
    </source>
</evidence>
<evidence type="ECO:0000256" key="3">
    <source>
        <dbReference type="ARBA" id="ARBA00022475"/>
    </source>
</evidence>
<dbReference type="GO" id="GO:0005886">
    <property type="term" value="C:plasma membrane"/>
    <property type="evidence" value="ECO:0007669"/>
    <property type="project" value="UniProtKB-SubCell"/>
</dbReference>
<dbReference type="Pfam" id="PF00482">
    <property type="entry name" value="T2SSF"/>
    <property type="match status" value="2"/>
</dbReference>
<evidence type="ECO:0000259" key="8">
    <source>
        <dbReference type="Pfam" id="PF00482"/>
    </source>
</evidence>
<dbReference type="RefSeq" id="WP_188648369.1">
    <property type="nucleotide sequence ID" value="NZ_BMHQ01000009.1"/>
</dbReference>
<evidence type="ECO:0000256" key="6">
    <source>
        <dbReference type="ARBA" id="ARBA00023136"/>
    </source>
</evidence>
<evidence type="ECO:0000313" key="9">
    <source>
        <dbReference type="EMBL" id="GGE23127.1"/>
    </source>
</evidence>
<accession>A0A8J2VC80</accession>
<evidence type="ECO:0000313" key="10">
    <source>
        <dbReference type="Proteomes" id="UP000625210"/>
    </source>
</evidence>
<feature type="transmembrane region" description="Helical" evidence="7">
    <location>
        <begin position="320"/>
        <end position="340"/>
    </location>
</feature>
<gene>
    <name evidence="9" type="ORF">GCM10011571_26510</name>
</gene>
<dbReference type="InterPro" id="IPR003004">
    <property type="entry name" value="GspF/PilC"/>
</dbReference>
<dbReference type="Gene3D" id="1.20.81.30">
    <property type="entry name" value="Type II secretion system (T2SS), domain F"/>
    <property type="match status" value="2"/>
</dbReference>
<feature type="domain" description="Type II secretion system protein GspF" evidence="8">
    <location>
        <begin position="215"/>
        <end position="338"/>
    </location>
</feature>
<keyword evidence="4 7" id="KW-0812">Transmembrane</keyword>
<evidence type="ECO:0000256" key="1">
    <source>
        <dbReference type="ARBA" id="ARBA00004651"/>
    </source>
</evidence>
<comment type="subcellular location">
    <subcellularLocation>
        <location evidence="1">Cell membrane</location>
        <topology evidence="1">Multi-pass membrane protein</topology>
    </subcellularLocation>
</comment>
<keyword evidence="5 7" id="KW-1133">Transmembrane helix</keyword>
<sequence>MIRRRRWTADRLESISRHLAALLESGFPLLPSLHLLGEQQLLRKGEAENLVRRLDQGQGLAEAMEAEGFPRLFVSFVQAAEEHGDFVFGLRQCERVYRDRGKWGRDLQRALTYPLMVLILVGCAFLFLVTTVIPRFADMYASMGLELPLYTQMFLSLYGGLQWAFLFGGGILLSFTLMFLIYRNLPPEQKDRWNTMCCRIPLVRRLLAYRYTLYFCVQTGSLLKAGVPLLRTLDMVCQWTPWHQLSRSLHRIRGRLLTGEPFHRCLEAEGYRFLPALSRLVALGEETGRVDESLLAMAKTAEISIRDRVDRWTKSLEPALIFFIGLLMAATAIAMFLPMLNLVRAL</sequence>
<dbReference type="AlphaFoldDB" id="A0A8J2VC80"/>
<dbReference type="InterPro" id="IPR042094">
    <property type="entry name" value="T2SS_GspF_sf"/>
</dbReference>
<proteinExistence type="inferred from homology"/>
<evidence type="ECO:0000256" key="4">
    <source>
        <dbReference type="ARBA" id="ARBA00022692"/>
    </source>
</evidence>
<evidence type="ECO:0000256" key="5">
    <source>
        <dbReference type="ARBA" id="ARBA00022989"/>
    </source>
</evidence>
<dbReference type="InterPro" id="IPR018076">
    <property type="entry name" value="T2SS_GspF_dom"/>
</dbReference>
<dbReference type="PANTHER" id="PTHR30012">
    <property type="entry name" value="GENERAL SECRETION PATHWAY PROTEIN"/>
    <property type="match status" value="1"/>
</dbReference>
<evidence type="ECO:0000256" key="7">
    <source>
        <dbReference type="SAM" id="Phobius"/>
    </source>
</evidence>
<comment type="similarity">
    <text evidence="2">Belongs to the GSP F family.</text>
</comment>
<dbReference type="Proteomes" id="UP000625210">
    <property type="component" value="Unassembled WGS sequence"/>
</dbReference>
<feature type="transmembrane region" description="Helical" evidence="7">
    <location>
        <begin position="110"/>
        <end position="137"/>
    </location>
</feature>
<dbReference type="PRINTS" id="PR00812">
    <property type="entry name" value="BCTERIALGSPF"/>
</dbReference>
<dbReference type="EMBL" id="BMHQ01000009">
    <property type="protein sequence ID" value="GGE23127.1"/>
    <property type="molecule type" value="Genomic_DNA"/>
</dbReference>
<dbReference type="PANTHER" id="PTHR30012:SF0">
    <property type="entry name" value="TYPE II SECRETION SYSTEM PROTEIN F-RELATED"/>
    <property type="match status" value="1"/>
</dbReference>
<comment type="caution">
    <text evidence="9">The sequence shown here is derived from an EMBL/GenBank/DDBJ whole genome shotgun (WGS) entry which is preliminary data.</text>
</comment>
<keyword evidence="6 7" id="KW-0472">Membrane</keyword>
<feature type="domain" description="Type II secretion system protein GspF" evidence="8">
    <location>
        <begin position="16"/>
        <end position="134"/>
    </location>
</feature>
<name>A0A8J2VC80_9BACL</name>
<keyword evidence="3" id="KW-1003">Cell membrane</keyword>
<reference evidence="9" key="2">
    <citation type="submission" date="2020-09" db="EMBL/GenBank/DDBJ databases">
        <authorList>
            <person name="Sun Q."/>
            <person name="Zhou Y."/>
        </authorList>
    </citation>
    <scope>NUCLEOTIDE SEQUENCE</scope>
    <source>
        <strain evidence="9">CGMCC 1.15179</strain>
    </source>
</reference>